<accession>A0A9N9J1R6</accession>
<keyword evidence="1" id="KW-0732">Signal</keyword>
<dbReference type="AlphaFoldDB" id="A0A9N9J1R6"/>
<dbReference type="OrthoDB" id="2362532at2759"/>
<comment type="caution">
    <text evidence="2">The sequence shown here is derived from an EMBL/GenBank/DDBJ whole genome shotgun (WGS) entry which is preliminary data.</text>
</comment>
<reference evidence="2" key="1">
    <citation type="submission" date="2021-06" db="EMBL/GenBank/DDBJ databases">
        <authorList>
            <person name="Kallberg Y."/>
            <person name="Tangrot J."/>
            <person name="Rosling A."/>
        </authorList>
    </citation>
    <scope>NUCLEOTIDE SEQUENCE</scope>
    <source>
        <strain evidence="2">FL966</strain>
    </source>
</reference>
<evidence type="ECO:0000256" key="1">
    <source>
        <dbReference type="SAM" id="SignalP"/>
    </source>
</evidence>
<organism evidence="2 3">
    <name type="scientific">Cetraspora pellucida</name>
    <dbReference type="NCBI Taxonomy" id="1433469"/>
    <lineage>
        <taxon>Eukaryota</taxon>
        <taxon>Fungi</taxon>
        <taxon>Fungi incertae sedis</taxon>
        <taxon>Mucoromycota</taxon>
        <taxon>Glomeromycotina</taxon>
        <taxon>Glomeromycetes</taxon>
        <taxon>Diversisporales</taxon>
        <taxon>Gigasporaceae</taxon>
        <taxon>Cetraspora</taxon>
    </lineage>
</organism>
<proteinExistence type="predicted"/>
<sequence length="126" mass="14873">MINDTLILLFDLLNTCLHQDAIDPTIYGIIKKEEWRFKDAEIIQECYMKLNKPVNADDNLQYTYLNMIIDHIFTNSNTEKNSIAFGIAIALKYFDPLKRINMVPTEVIDRMNYILERIQVMKLEKL</sequence>
<name>A0A9N9J1R6_9GLOM</name>
<gene>
    <name evidence="2" type="ORF">CPELLU_LOCUS14980</name>
</gene>
<keyword evidence="3" id="KW-1185">Reference proteome</keyword>
<dbReference type="Proteomes" id="UP000789759">
    <property type="component" value="Unassembled WGS sequence"/>
</dbReference>
<protein>
    <submittedName>
        <fullName evidence="2">22014_t:CDS:1</fullName>
    </submittedName>
</protein>
<dbReference type="EMBL" id="CAJVQA010018694">
    <property type="protein sequence ID" value="CAG8755530.1"/>
    <property type="molecule type" value="Genomic_DNA"/>
</dbReference>
<feature type="chain" id="PRO_5040277130" evidence="1">
    <location>
        <begin position="19"/>
        <end position="126"/>
    </location>
</feature>
<evidence type="ECO:0000313" key="3">
    <source>
        <dbReference type="Proteomes" id="UP000789759"/>
    </source>
</evidence>
<feature type="signal peptide" evidence="1">
    <location>
        <begin position="1"/>
        <end position="18"/>
    </location>
</feature>
<evidence type="ECO:0000313" key="2">
    <source>
        <dbReference type="EMBL" id="CAG8755530.1"/>
    </source>
</evidence>